<feature type="signal peptide" evidence="2">
    <location>
        <begin position="1"/>
        <end position="18"/>
    </location>
</feature>
<feature type="transmembrane region" description="Helical" evidence="1">
    <location>
        <begin position="299"/>
        <end position="324"/>
    </location>
</feature>
<protein>
    <submittedName>
        <fullName evidence="3">Uncharacterized protein</fullName>
    </submittedName>
</protein>
<dbReference type="AlphaFoldDB" id="A0A6D2K255"/>
<keyword evidence="1" id="KW-0812">Transmembrane</keyword>
<keyword evidence="1" id="KW-0472">Membrane</keyword>
<feature type="transmembrane region" description="Helical" evidence="1">
    <location>
        <begin position="199"/>
        <end position="219"/>
    </location>
</feature>
<evidence type="ECO:0000313" key="4">
    <source>
        <dbReference type="Proteomes" id="UP000467841"/>
    </source>
</evidence>
<accession>A0A6D2K255</accession>
<feature type="transmembrane region" description="Helical" evidence="1">
    <location>
        <begin position="239"/>
        <end position="260"/>
    </location>
</feature>
<sequence length="348" mass="37637">MPLMALLVLALLIVPPLSLPPPDPDPEPPPLIVYTLDLLTKSYALAKSPDLPGNPSHLRSLSFFGGFPPVVRLPDPPDPPDGGRSFLLPVTPCFVPLPSPQVAFSRHPSHLLCLSFPSLRSPPPFPSVLPLHRFQVCYCLLPCAESTDMLTLPIYSDLIASVRLFTVICSSSSSLAIVMDNLKFILPDVWQFGVNIPNLHLILAGYSFVEFVSLPNVLFGSSVVIAGSWSSKASSTSSFGVGLVTRCFVILEFNVVFLIVKHALDAFSISGLGLLNVSNNSHGIISLHLTVVVEFRGHLFGFGVSSVMIALIHNIVVVVSISVWVVEECLAGMAWLSCIWNIFSFIGE</sequence>
<keyword evidence="1" id="KW-1133">Transmembrane helix</keyword>
<evidence type="ECO:0000256" key="1">
    <source>
        <dbReference type="SAM" id="Phobius"/>
    </source>
</evidence>
<name>A0A6D2K255_9BRAS</name>
<gene>
    <name evidence="3" type="ORF">MERR_LOCUS29956</name>
</gene>
<organism evidence="3 4">
    <name type="scientific">Microthlaspi erraticum</name>
    <dbReference type="NCBI Taxonomy" id="1685480"/>
    <lineage>
        <taxon>Eukaryota</taxon>
        <taxon>Viridiplantae</taxon>
        <taxon>Streptophyta</taxon>
        <taxon>Embryophyta</taxon>
        <taxon>Tracheophyta</taxon>
        <taxon>Spermatophyta</taxon>
        <taxon>Magnoliopsida</taxon>
        <taxon>eudicotyledons</taxon>
        <taxon>Gunneridae</taxon>
        <taxon>Pentapetalae</taxon>
        <taxon>rosids</taxon>
        <taxon>malvids</taxon>
        <taxon>Brassicales</taxon>
        <taxon>Brassicaceae</taxon>
        <taxon>Coluteocarpeae</taxon>
        <taxon>Microthlaspi</taxon>
    </lineage>
</organism>
<feature type="chain" id="PRO_5025489836" evidence="2">
    <location>
        <begin position="19"/>
        <end position="348"/>
    </location>
</feature>
<evidence type="ECO:0000256" key="2">
    <source>
        <dbReference type="SAM" id="SignalP"/>
    </source>
</evidence>
<comment type="caution">
    <text evidence="3">The sequence shown here is derived from an EMBL/GenBank/DDBJ whole genome shotgun (WGS) entry which is preliminary data.</text>
</comment>
<evidence type="ECO:0000313" key="3">
    <source>
        <dbReference type="EMBL" id="CAA7042721.1"/>
    </source>
</evidence>
<proteinExistence type="predicted"/>
<keyword evidence="2" id="KW-0732">Signal</keyword>
<keyword evidence="4" id="KW-1185">Reference proteome</keyword>
<dbReference type="EMBL" id="CACVBM020001274">
    <property type="protein sequence ID" value="CAA7042721.1"/>
    <property type="molecule type" value="Genomic_DNA"/>
</dbReference>
<reference evidence="3" key="1">
    <citation type="submission" date="2020-01" db="EMBL/GenBank/DDBJ databases">
        <authorList>
            <person name="Mishra B."/>
        </authorList>
    </citation>
    <scope>NUCLEOTIDE SEQUENCE [LARGE SCALE GENOMIC DNA]</scope>
</reference>
<dbReference type="Proteomes" id="UP000467841">
    <property type="component" value="Unassembled WGS sequence"/>
</dbReference>